<feature type="transmembrane region" description="Helical" evidence="1">
    <location>
        <begin position="38"/>
        <end position="62"/>
    </location>
</feature>
<keyword evidence="1" id="KW-0812">Transmembrane</keyword>
<gene>
    <name evidence="2" type="ORF">TEOVI_000341500</name>
</gene>
<dbReference type="VEuPathDB" id="TriTrypDB:TEOVI_000341500"/>
<sequence>MRISLWFVARVLNPSLPPLTSPVTPTIKDFDSDGDKLTVAQLTGFIIVSVITLMLVEVLLVVQIRLLRYSRGNDCESKGPIKPVTIMLTDIGSWKVIRSLIVKSECTEVKAVENSLMTTDKSQFATIQIACELQQHFLHHEVDKIALNNFCQRFKEQYVEEDSECIPPT</sequence>
<accession>A0A1G4IHB0</accession>
<dbReference type="GeneID" id="92377355"/>
<dbReference type="RefSeq" id="XP_067082426.1">
    <property type="nucleotide sequence ID" value="XM_067226325.1"/>
</dbReference>
<keyword evidence="3" id="KW-1185">Reference proteome</keyword>
<keyword evidence="1" id="KW-1133">Transmembrane helix</keyword>
<keyword evidence="1" id="KW-0472">Membrane</keyword>
<dbReference type="AlphaFoldDB" id="A0A1G4IHB0"/>
<dbReference type="EMBL" id="CZPT02001742">
    <property type="protein sequence ID" value="SCU71833.1"/>
    <property type="molecule type" value="Genomic_DNA"/>
</dbReference>
<reference evidence="2" key="1">
    <citation type="submission" date="2016-09" db="EMBL/GenBank/DDBJ databases">
        <authorList>
            <person name="Hebert L."/>
            <person name="Moumen B."/>
        </authorList>
    </citation>
    <scope>NUCLEOTIDE SEQUENCE [LARGE SCALE GENOMIC DNA]</scope>
    <source>
        <strain evidence="2">OVI</strain>
    </source>
</reference>
<proteinExistence type="predicted"/>
<evidence type="ECO:0000256" key="1">
    <source>
        <dbReference type="SAM" id="Phobius"/>
    </source>
</evidence>
<name>A0A1G4IHB0_TRYEQ</name>
<protein>
    <submittedName>
        <fullName evidence="2">Uncharacterized protein</fullName>
    </submittedName>
</protein>
<comment type="caution">
    <text evidence="2">The sequence shown here is derived from an EMBL/GenBank/DDBJ whole genome shotgun (WGS) entry which is preliminary data.</text>
</comment>
<evidence type="ECO:0000313" key="3">
    <source>
        <dbReference type="Proteomes" id="UP000195570"/>
    </source>
</evidence>
<organism evidence="2 3">
    <name type="scientific">Trypanosoma equiperdum</name>
    <dbReference type="NCBI Taxonomy" id="5694"/>
    <lineage>
        <taxon>Eukaryota</taxon>
        <taxon>Discoba</taxon>
        <taxon>Euglenozoa</taxon>
        <taxon>Kinetoplastea</taxon>
        <taxon>Metakinetoplastina</taxon>
        <taxon>Trypanosomatida</taxon>
        <taxon>Trypanosomatidae</taxon>
        <taxon>Trypanosoma</taxon>
    </lineage>
</organism>
<evidence type="ECO:0000313" key="2">
    <source>
        <dbReference type="EMBL" id="SCU71833.1"/>
    </source>
</evidence>
<dbReference type="Proteomes" id="UP000195570">
    <property type="component" value="Unassembled WGS sequence"/>
</dbReference>